<organism evidence="1 2">
    <name type="scientific">Dipteronia dyeriana</name>
    <dbReference type="NCBI Taxonomy" id="168575"/>
    <lineage>
        <taxon>Eukaryota</taxon>
        <taxon>Viridiplantae</taxon>
        <taxon>Streptophyta</taxon>
        <taxon>Embryophyta</taxon>
        <taxon>Tracheophyta</taxon>
        <taxon>Spermatophyta</taxon>
        <taxon>Magnoliopsida</taxon>
        <taxon>eudicotyledons</taxon>
        <taxon>Gunneridae</taxon>
        <taxon>Pentapetalae</taxon>
        <taxon>rosids</taxon>
        <taxon>malvids</taxon>
        <taxon>Sapindales</taxon>
        <taxon>Sapindaceae</taxon>
        <taxon>Hippocastanoideae</taxon>
        <taxon>Acereae</taxon>
        <taxon>Dipteronia</taxon>
    </lineage>
</organism>
<gene>
    <name evidence="1" type="ORF">Ddye_027113</name>
</gene>
<comment type="caution">
    <text evidence="1">The sequence shown here is derived from an EMBL/GenBank/DDBJ whole genome shotgun (WGS) entry which is preliminary data.</text>
</comment>
<sequence length="206" mass="23131">MDRSNRINAMVSTLVLMHKDAKVKKIISLFKVEMVHILQIIHSLQSSEEANLNIEERHKIQCACDQLKIITGVTHHTYFHEMEDLNITRAINREECHLRASSTGHALIHLRQCHVNSPSSRSRKLAVVETHRLQIHLRRRQANSPLSGSRGLAVVGVTRTRHRRGHASSVHTRTAVDASHFSPQNSIHFFSSSGAAAAAVRLKSVT</sequence>
<evidence type="ECO:0000313" key="2">
    <source>
        <dbReference type="Proteomes" id="UP001280121"/>
    </source>
</evidence>
<proteinExistence type="predicted"/>
<keyword evidence="2" id="KW-1185">Reference proteome</keyword>
<protein>
    <submittedName>
        <fullName evidence="1">Uncharacterized protein</fullName>
    </submittedName>
</protein>
<dbReference type="AlphaFoldDB" id="A0AAD9WR29"/>
<name>A0AAD9WR29_9ROSI</name>
<dbReference type="EMBL" id="JANJYI010000008">
    <property type="protein sequence ID" value="KAK2639318.1"/>
    <property type="molecule type" value="Genomic_DNA"/>
</dbReference>
<reference evidence="1" key="1">
    <citation type="journal article" date="2023" name="Plant J.">
        <title>Genome sequences and population genomics provide insights into the demographic history, inbreeding, and mutation load of two 'living fossil' tree species of Dipteronia.</title>
        <authorList>
            <person name="Feng Y."/>
            <person name="Comes H.P."/>
            <person name="Chen J."/>
            <person name="Zhu S."/>
            <person name="Lu R."/>
            <person name="Zhang X."/>
            <person name="Li P."/>
            <person name="Qiu J."/>
            <person name="Olsen K.M."/>
            <person name="Qiu Y."/>
        </authorList>
    </citation>
    <scope>NUCLEOTIDE SEQUENCE</scope>
    <source>
        <strain evidence="1">KIB01</strain>
    </source>
</reference>
<accession>A0AAD9WR29</accession>
<dbReference type="Proteomes" id="UP001280121">
    <property type="component" value="Unassembled WGS sequence"/>
</dbReference>
<evidence type="ECO:0000313" key="1">
    <source>
        <dbReference type="EMBL" id="KAK2639318.1"/>
    </source>
</evidence>